<dbReference type="Gene3D" id="1.10.150.910">
    <property type="match status" value="1"/>
</dbReference>
<dbReference type="OrthoDB" id="433457at2759"/>
<feature type="domain" description="RSE1/DDB1/CPSF1 first beta-propeller" evidence="4">
    <location>
        <begin position="227"/>
        <end position="296"/>
    </location>
</feature>
<dbReference type="Proteomes" id="UP000240830">
    <property type="component" value="Unassembled WGS sequence"/>
</dbReference>
<dbReference type="STRING" id="1246581.A0A2H9TNX2"/>
<evidence type="ECO:0000256" key="2">
    <source>
        <dbReference type="ARBA" id="ARBA00023242"/>
    </source>
</evidence>
<dbReference type="Pfam" id="PF03178">
    <property type="entry name" value="CPSF_A"/>
    <property type="match status" value="1"/>
</dbReference>
<comment type="caution">
    <text evidence="6">The sequence shown here is derived from an EMBL/GenBank/DDBJ whole genome shotgun (WGS) entry which is preliminary data.</text>
</comment>
<dbReference type="InterPro" id="IPR050358">
    <property type="entry name" value="RSE1/DDB1/CFT1"/>
</dbReference>
<accession>A0A2H9TNX2</accession>
<dbReference type="Gene3D" id="2.130.10.10">
    <property type="entry name" value="YVTN repeat-like/Quinoprotein amine dehydrogenase"/>
    <property type="match status" value="3"/>
</dbReference>
<evidence type="ECO:0000313" key="7">
    <source>
        <dbReference type="Proteomes" id="UP000240830"/>
    </source>
</evidence>
<dbReference type="InterPro" id="IPR018846">
    <property type="entry name" value="Beta-prop_RSE1/DDB1/CPSF1_1st"/>
</dbReference>
<evidence type="ECO:0000259" key="5">
    <source>
        <dbReference type="Pfam" id="PF23726"/>
    </source>
</evidence>
<dbReference type="Pfam" id="PF10433">
    <property type="entry name" value="Beta-prop_RSE1_1st"/>
    <property type="match status" value="2"/>
</dbReference>
<dbReference type="PANTHER" id="PTHR10644">
    <property type="entry name" value="DNA REPAIR/RNA PROCESSING CPSF FAMILY"/>
    <property type="match status" value="1"/>
</dbReference>
<evidence type="ECO:0000256" key="1">
    <source>
        <dbReference type="ARBA" id="ARBA00004123"/>
    </source>
</evidence>
<feature type="domain" description="RSE1/DDB1/CPSF1 first beta-propeller" evidence="4">
    <location>
        <begin position="18"/>
        <end position="225"/>
    </location>
</feature>
<evidence type="ECO:0000259" key="3">
    <source>
        <dbReference type="Pfam" id="PF03178"/>
    </source>
</evidence>
<gene>
    <name evidence="6" type="ORF">PSACC_00860</name>
</gene>
<keyword evidence="7" id="KW-1185">Reference proteome</keyword>
<dbReference type="Pfam" id="PF23726">
    <property type="entry name" value="Beta-prop_RSE1_2nd"/>
    <property type="match status" value="1"/>
</dbReference>
<dbReference type="InterPro" id="IPR036322">
    <property type="entry name" value="WD40_repeat_dom_sf"/>
</dbReference>
<dbReference type="InterPro" id="IPR004871">
    <property type="entry name" value="RSE1/DDB1/CPSF1_C"/>
</dbReference>
<dbReference type="InterPro" id="IPR015943">
    <property type="entry name" value="WD40/YVTN_repeat-like_dom_sf"/>
</dbReference>
<dbReference type="EMBL" id="MTSL01000065">
    <property type="protein sequence ID" value="PJF19370.1"/>
    <property type="molecule type" value="Genomic_DNA"/>
</dbReference>
<dbReference type="GO" id="GO:0005634">
    <property type="term" value="C:nucleus"/>
    <property type="evidence" value="ECO:0007669"/>
    <property type="project" value="UniProtKB-SubCell"/>
</dbReference>
<dbReference type="InterPro" id="IPR058543">
    <property type="entry name" value="Beta-prop_RSE1/DDB1/CPSF1_2nd"/>
</dbReference>
<protein>
    <submittedName>
        <fullName evidence="6">DDB1-1 protein</fullName>
    </submittedName>
</protein>
<dbReference type="GO" id="GO:0003676">
    <property type="term" value="F:nucleic acid binding"/>
    <property type="evidence" value="ECO:0007669"/>
    <property type="project" value="InterPro"/>
</dbReference>
<organism evidence="6 7">
    <name type="scientific">Paramicrosporidium saccamoebae</name>
    <dbReference type="NCBI Taxonomy" id="1246581"/>
    <lineage>
        <taxon>Eukaryota</taxon>
        <taxon>Fungi</taxon>
        <taxon>Fungi incertae sedis</taxon>
        <taxon>Cryptomycota</taxon>
        <taxon>Cryptomycota incertae sedis</taxon>
        <taxon>Paramicrosporidium</taxon>
    </lineage>
</organism>
<evidence type="ECO:0000259" key="4">
    <source>
        <dbReference type="Pfam" id="PF10433"/>
    </source>
</evidence>
<comment type="subcellular location">
    <subcellularLocation>
        <location evidence="1">Nucleus</location>
    </subcellularLocation>
</comment>
<feature type="domain" description="RSE1/DDB1/CPSF1 second beta-propeller" evidence="5">
    <location>
        <begin position="367"/>
        <end position="653"/>
    </location>
</feature>
<reference evidence="6 7" key="1">
    <citation type="submission" date="2016-10" db="EMBL/GenBank/DDBJ databases">
        <title>The genome of Paramicrosporidium saccamoebae is the missing link in understanding Cryptomycota and Microsporidia evolution.</title>
        <authorList>
            <person name="Quandt C.A."/>
            <person name="Beaudet D."/>
            <person name="Corsaro D."/>
            <person name="Michel R."/>
            <person name="Corradi N."/>
            <person name="James T."/>
        </authorList>
    </citation>
    <scope>NUCLEOTIDE SEQUENCE [LARGE SCALE GENOMIC DNA]</scope>
    <source>
        <strain evidence="6 7">KSL3</strain>
    </source>
</reference>
<proteinExistence type="predicted"/>
<keyword evidence="2" id="KW-0539">Nucleus</keyword>
<name>A0A2H9TNX2_9FUNG</name>
<dbReference type="AlphaFoldDB" id="A0A2H9TNX2"/>
<sequence>MEGTGGYFVATVEPPSAVFHSLYARFMGPNVHNLIISKTNRLEVYEIGANGLVAKLEVPINGRITGASCDTVFVCTEKERYCLLRYDGPSATVQTVESGGLHDRACRPIEQGQMAAIDPTGQMIALHLVQGLVKLIPVDARAKFREPINRRIDELQVVGMSMLQDSLEPVLAILHETVSGGFSVRTYRVNLKGKEFEAGPWSFDDLDFGSRILISVPLPRGGVLIDNDGFRYLLADSEGGMYVLILFGPNNRVESLKLEYLGATVIAAALTYLDNGFVYVGSHFGDSQIVRLSSSRLADGNFIEIADVLPGTGPIVDFVTVDIEKIGQSSIMACAGAFKQGVLQCIRRGANLTANSIAEAELPIVGMFSVLGTEATKSTLFLSTPSCTRILKYTAQEGFEEVDHYGRLITKEASLLITQIGDAVVQVTAGSITFSVNPSLPNISWVPPRDALITTASVAGNGLIVGTSDKAFQWFDCSQKETRKSRQTFSDEISSIGLGLINEKYFAVVAFWNSESVKVVDFDSKEVTSIPIPTAGVIQSIQVAQLEESSWVFLGHGNGSVSYCKVEITNGRLVFHPFHRAGLGTGPVDLIKTRLMDREILVALIDRPFIITSVRDRIVFNLSNAKNVDGVVGLAGTTELVIARDNELVLCSLDDTKSRLHHISYPIKETSTRLIHVPSAKAYVILHANHRPTSREAGEPPIKSRISILDRDLFNVLDCYELPDGERAHSITTTYLVAQNTDAIIVGTAIVQGPGQEPQNGRILTFVIDAGQKFSLISQTAVPGCVYAMGMSGVKLVASINGMTSLYRWTHAEGDFFSWRNLHTHFGQILGVRMDVRGNHIAVGDLMKSVNLLRVEGDGDLVEVARDYESNWMTEVCFISDTSILGADNLGNVFVFDATQDASFSSEKLSLTMTSGFHLGEIVNKIHPGTLARQGSGVSNILTDPHLMSTACGSVYFFARLSQSNYQTLRLLENNMATITRAIGNLPHHEWRALATERRKPRQLSCFVDGDLIAKYLELSPESRKLAVEGGQGCEVIPNMTVRQVQDLVELLLAAYQ</sequence>
<feature type="domain" description="RSE1/DDB1/CPSF1 C-terminal" evidence="3">
    <location>
        <begin position="703"/>
        <end position="1017"/>
    </location>
</feature>
<evidence type="ECO:0000313" key="6">
    <source>
        <dbReference type="EMBL" id="PJF19370.1"/>
    </source>
</evidence>
<dbReference type="SUPFAM" id="SSF50978">
    <property type="entry name" value="WD40 repeat-like"/>
    <property type="match status" value="1"/>
</dbReference>